<dbReference type="Pfam" id="PF17765">
    <property type="entry name" value="MLTR_LBD"/>
    <property type="match status" value="1"/>
</dbReference>
<dbReference type="HOGENOM" id="CLU_1281787_0_0_11"/>
<keyword evidence="4" id="KW-1185">Reference proteome</keyword>
<reference evidence="4" key="1">
    <citation type="journal article" date="2008" name="PLoS ONE">
        <title>Survival in nuclear waste, extreme resistance, and potential applications gleaned from the genome sequence of Kineococcus radiotolerans SRS30216.</title>
        <authorList>
            <person name="Bagwell C.E."/>
            <person name="Bhat S."/>
            <person name="Hawkins G.M."/>
            <person name="Smith B.W."/>
            <person name="Biswas T."/>
            <person name="Hoover T.R."/>
            <person name="Saunders E."/>
            <person name="Han C.S."/>
            <person name="Tsodikov O.V."/>
            <person name="Shimkets L.J."/>
        </authorList>
    </citation>
    <scope>NUCLEOTIDE SEQUENCE [LARGE SCALE GENOMIC DNA]</scope>
    <source>
        <strain evidence="4">ATCC BAA-149 / DSM 14245 / SRS30216</strain>
    </source>
</reference>
<dbReference type="InterPro" id="IPR041413">
    <property type="entry name" value="MLTR_LBD"/>
</dbReference>
<dbReference type="RefSeq" id="WP_011981427.1">
    <property type="nucleotide sequence ID" value="NC_009664.2"/>
</dbReference>
<evidence type="ECO:0000313" key="3">
    <source>
        <dbReference type="EMBL" id="ABS03434.1"/>
    </source>
</evidence>
<dbReference type="AlphaFoldDB" id="A6W9E5"/>
<evidence type="ECO:0000259" key="2">
    <source>
        <dbReference type="Pfam" id="PF17765"/>
    </source>
</evidence>
<sequence length="215" mass="22740">MCPEPPRPLAASASLSSALDVLWTDRRWRLLHAPLGEVTNLARAVFLHPDASWFFLDHQQVQLAVVAQLRAAAPGSAPGPRAGPGAGAGDAVTCAGRACPEAEPAGGAAAGPRGVSTATRRTDRARPGGAPGGGGERGRLVVEELRALSPPFRRLWSGLRTRYRPRTSYAVHHPDLGPVALERFVSWTAGTHWHERVQPAGGDRAAEVLSLLDLL</sequence>
<proteinExistence type="predicted"/>
<gene>
    <name evidence="3" type="ordered locus">Krad_1948</name>
</gene>
<dbReference type="Proteomes" id="UP000001116">
    <property type="component" value="Chromosome"/>
</dbReference>
<protein>
    <recommendedName>
        <fullName evidence="2">MmyB-like transcription regulator ligand binding domain-containing protein</fullName>
    </recommendedName>
</protein>
<accession>A6W9E5</accession>
<feature type="domain" description="MmyB-like transcription regulator ligand binding" evidence="2">
    <location>
        <begin position="17"/>
        <end position="81"/>
    </location>
</feature>
<evidence type="ECO:0000256" key="1">
    <source>
        <dbReference type="SAM" id="MobiDB-lite"/>
    </source>
</evidence>
<evidence type="ECO:0000313" key="4">
    <source>
        <dbReference type="Proteomes" id="UP000001116"/>
    </source>
</evidence>
<name>A6W9E5_KINRD</name>
<organism evidence="3 4">
    <name type="scientific">Kineococcus radiotolerans (strain ATCC BAA-149 / DSM 14245 / SRS30216)</name>
    <dbReference type="NCBI Taxonomy" id="266940"/>
    <lineage>
        <taxon>Bacteria</taxon>
        <taxon>Bacillati</taxon>
        <taxon>Actinomycetota</taxon>
        <taxon>Actinomycetes</taxon>
        <taxon>Kineosporiales</taxon>
        <taxon>Kineosporiaceae</taxon>
        <taxon>Kineococcus</taxon>
    </lineage>
</organism>
<feature type="region of interest" description="Disordered" evidence="1">
    <location>
        <begin position="102"/>
        <end position="138"/>
    </location>
</feature>
<feature type="compositionally biased region" description="Low complexity" evidence="1">
    <location>
        <begin position="102"/>
        <end position="114"/>
    </location>
</feature>
<dbReference type="KEGG" id="kra:Krad_1948"/>
<dbReference type="STRING" id="266940.Krad_1948"/>
<dbReference type="EMBL" id="CP000750">
    <property type="protein sequence ID" value="ABS03434.1"/>
    <property type="molecule type" value="Genomic_DNA"/>
</dbReference>